<dbReference type="InterPro" id="IPR036737">
    <property type="entry name" value="OmpA-like_sf"/>
</dbReference>
<dbReference type="Pfam" id="PF00691">
    <property type="entry name" value="OmpA"/>
    <property type="match status" value="1"/>
</dbReference>
<evidence type="ECO:0000256" key="5">
    <source>
        <dbReference type="SAM" id="MobiDB-lite"/>
    </source>
</evidence>
<feature type="region of interest" description="Disordered" evidence="5">
    <location>
        <begin position="213"/>
        <end position="235"/>
    </location>
</feature>
<dbReference type="InterPro" id="IPR039448">
    <property type="entry name" value="Beta_helix"/>
</dbReference>
<feature type="compositionally biased region" description="Pro residues" evidence="5">
    <location>
        <begin position="569"/>
        <end position="585"/>
    </location>
</feature>
<dbReference type="InterPro" id="IPR012334">
    <property type="entry name" value="Pectin_lyas_fold"/>
</dbReference>
<evidence type="ECO:0000256" key="4">
    <source>
        <dbReference type="PROSITE-ProRule" id="PRU00473"/>
    </source>
</evidence>
<dbReference type="PANTHER" id="PTHR30329:SF21">
    <property type="entry name" value="LIPOPROTEIN YIAD-RELATED"/>
    <property type="match status" value="1"/>
</dbReference>
<dbReference type="InterPro" id="IPR006626">
    <property type="entry name" value="PbH1"/>
</dbReference>
<evidence type="ECO:0000313" key="8">
    <source>
        <dbReference type="Proteomes" id="UP000753908"/>
    </source>
</evidence>
<dbReference type="Proteomes" id="UP000753908">
    <property type="component" value="Unassembled WGS sequence"/>
</dbReference>
<reference evidence="7" key="2">
    <citation type="journal article" date="2022" name="Microbiol. Resour. Announc.">
        <title>Metagenome Sequencing to Explore Phylogenomics of Terrestrial Cyanobacteria.</title>
        <authorList>
            <person name="Ward R.D."/>
            <person name="Stajich J.E."/>
            <person name="Johansen J.R."/>
            <person name="Huntemann M."/>
            <person name="Clum A."/>
            <person name="Foster B."/>
            <person name="Foster B."/>
            <person name="Roux S."/>
            <person name="Palaniappan K."/>
            <person name="Varghese N."/>
            <person name="Mukherjee S."/>
            <person name="Reddy T.B.K."/>
            <person name="Daum C."/>
            <person name="Copeland A."/>
            <person name="Chen I.A."/>
            <person name="Ivanova N.N."/>
            <person name="Kyrpides N.C."/>
            <person name="Shapiro N."/>
            <person name="Eloe-Fadrosh E.A."/>
            <person name="Pietrasiak N."/>
        </authorList>
    </citation>
    <scope>NUCLEOTIDE SEQUENCE</scope>
    <source>
        <strain evidence="7">CPER-KK1</strain>
    </source>
</reference>
<evidence type="ECO:0000256" key="1">
    <source>
        <dbReference type="ARBA" id="ARBA00004442"/>
    </source>
</evidence>
<comment type="subcellular location">
    <subcellularLocation>
        <location evidence="1">Cell outer membrane</location>
    </subcellularLocation>
</comment>
<comment type="caution">
    <text evidence="7">The sequence shown here is derived from an EMBL/GenBank/DDBJ whole genome shotgun (WGS) entry which is preliminary data.</text>
</comment>
<dbReference type="InterPro" id="IPR006665">
    <property type="entry name" value="OmpA-like"/>
</dbReference>
<dbReference type="GO" id="GO:0009279">
    <property type="term" value="C:cell outer membrane"/>
    <property type="evidence" value="ECO:0007669"/>
    <property type="project" value="UniProtKB-SubCell"/>
</dbReference>
<evidence type="ECO:0000259" key="6">
    <source>
        <dbReference type="PROSITE" id="PS51123"/>
    </source>
</evidence>
<proteinExistence type="predicted"/>
<feature type="region of interest" description="Disordered" evidence="5">
    <location>
        <begin position="425"/>
        <end position="451"/>
    </location>
</feature>
<dbReference type="CDD" id="cd07185">
    <property type="entry name" value="OmpA_C-like"/>
    <property type="match status" value="1"/>
</dbReference>
<accession>A0A951U8T4</accession>
<evidence type="ECO:0000256" key="2">
    <source>
        <dbReference type="ARBA" id="ARBA00023136"/>
    </source>
</evidence>
<dbReference type="Gene3D" id="2.160.20.10">
    <property type="entry name" value="Single-stranded right-handed beta-helix, Pectin lyase-like"/>
    <property type="match status" value="1"/>
</dbReference>
<name>A0A951U8T4_9CYAN</name>
<gene>
    <name evidence="7" type="ORF">KME25_06745</name>
</gene>
<dbReference type="PANTHER" id="PTHR30329">
    <property type="entry name" value="STATOR ELEMENT OF FLAGELLAR MOTOR COMPLEX"/>
    <property type="match status" value="1"/>
</dbReference>
<dbReference type="InterPro" id="IPR011050">
    <property type="entry name" value="Pectin_lyase_fold/virulence"/>
</dbReference>
<organism evidence="7 8">
    <name type="scientific">Symplocastrum torsivum CPER-KK1</name>
    <dbReference type="NCBI Taxonomy" id="450513"/>
    <lineage>
        <taxon>Bacteria</taxon>
        <taxon>Bacillati</taxon>
        <taxon>Cyanobacteriota</taxon>
        <taxon>Cyanophyceae</taxon>
        <taxon>Oscillatoriophycideae</taxon>
        <taxon>Oscillatoriales</taxon>
        <taxon>Microcoleaceae</taxon>
        <taxon>Symplocastrum</taxon>
    </lineage>
</organism>
<keyword evidence="3" id="KW-0998">Cell outer membrane</keyword>
<keyword evidence="2 4" id="KW-0472">Membrane</keyword>
<dbReference type="SMART" id="SM00710">
    <property type="entry name" value="PbH1"/>
    <property type="match status" value="5"/>
</dbReference>
<feature type="region of interest" description="Disordered" evidence="5">
    <location>
        <begin position="549"/>
        <end position="585"/>
    </location>
</feature>
<feature type="compositionally biased region" description="Polar residues" evidence="5">
    <location>
        <begin position="217"/>
        <end position="229"/>
    </location>
</feature>
<dbReference type="PRINTS" id="PR01021">
    <property type="entry name" value="OMPADOMAIN"/>
</dbReference>
<dbReference type="SUPFAM" id="SSF51126">
    <property type="entry name" value="Pectin lyase-like"/>
    <property type="match status" value="1"/>
</dbReference>
<dbReference type="AlphaFoldDB" id="A0A951U8T4"/>
<evidence type="ECO:0000256" key="3">
    <source>
        <dbReference type="ARBA" id="ARBA00023237"/>
    </source>
</evidence>
<dbReference type="PROSITE" id="PS51123">
    <property type="entry name" value="OMPA_2"/>
    <property type="match status" value="1"/>
</dbReference>
<sequence length="723" mass="78374">MNHTGTKLETGDALKSRQTRVDLLHTYRSPLIVFFLLSLFAFPTKATAQATNQVVVVNSNQDGAIQPDEALTLREAIEIVNGQLSIEQLSEAERAQIAPSQANTPSRIEFNLPPEQTTIRLQEMLPDLERPGLVVDGTTQPGYDATRSATAEIAIPIPVVAITPAPEQEILRGLTIVGDRITVRGLSVYGFKELRGATLSTPPADIFIAHPSPPPNISRQQPSNNTPPFSSDEIPPKNVVIEENWLGIPPDESMPEQPSAFGVSVFNADGTTIRRNRISNHEGSGIITSVQANNLLVTENIIVGNGIAGMPDAIRLEGVITDSQITGNLICGNDGSGVYLFKPEGSTQIRDNQITFNGRRLRRAAVYLMGDNHQVTGNQIRNQSGPGVVITAYPKSDGNVIEANRFAGLEGLSIDLNTQQNVEPIHFQRGDGPNPLRNSPNRRKETGNSAINAPQFLSSQFYVLNSQVELLGKADPGSSIELYRVSENTEISHGPLSEPIATATTDATGEFRASLNNLQPGDIVSAIATHPQYGTSEPALNALVQSPTATVTPNSDAPTPVTPQCTTRPAPPAPPQAQTPEEPPTPITLRVPRIIHFALDQATISSASAAVLDQIADVLRTYPFLTLEIEGHTDPRATNAYNQELGNRRALAARNYLLSQGIAPERMTIRSFGETQRRTTGAEILDYARDRRAEFIFQDTRGLEIIFEEQETDLQPESRGGTR</sequence>
<dbReference type="SUPFAM" id="SSF103088">
    <property type="entry name" value="OmpA-like"/>
    <property type="match status" value="1"/>
</dbReference>
<evidence type="ECO:0000313" key="7">
    <source>
        <dbReference type="EMBL" id="MBW4544125.1"/>
    </source>
</evidence>
<dbReference type="Gene3D" id="3.30.1330.60">
    <property type="entry name" value="OmpA-like domain"/>
    <property type="match status" value="1"/>
</dbReference>
<dbReference type="Pfam" id="PF13229">
    <property type="entry name" value="Beta_helix"/>
    <property type="match status" value="1"/>
</dbReference>
<feature type="domain" description="OmpA-like" evidence="6">
    <location>
        <begin position="584"/>
        <end position="701"/>
    </location>
</feature>
<dbReference type="InterPro" id="IPR050330">
    <property type="entry name" value="Bact_OuterMem_StrucFunc"/>
</dbReference>
<protein>
    <submittedName>
        <fullName evidence="7">Right-handed parallel beta-helix repeat-containing protein</fullName>
    </submittedName>
</protein>
<dbReference type="InterPro" id="IPR006664">
    <property type="entry name" value="OMP_bac"/>
</dbReference>
<reference evidence="7" key="1">
    <citation type="submission" date="2021-05" db="EMBL/GenBank/DDBJ databases">
        <authorList>
            <person name="Pietrasiak N."/>
            <person name="Ward R."/>
            <person name="Stajich J.E."/>
            <person name="Kurbessoian T."/>
        </authorList>
    </citation>
    <scope>NUCLEOTIDE SEQUENCE</scope>
    <source>
        <strain evidence="7">CPER-KK1</strain>
    </source>
</reference>
<dbReference type="EMBL" id="JAHHIF010000007">
    <property type="protein sequence ID" value="MBW4544125.1"/>
    <property type="molecule type" value="Genomic_DNA"/>
</dbReference>